<sequence length="269" mass="29235" precursor="true">MHNLSKLAGALLLGALISLPATAAEKAKSAGAAGAVATVNGVAISQTVANAFVAEQQAQGAPDSPELKKAVREELIRRELLVQEAKKLGLDKKPDVAAQADLARQAIYIRAFVQDYVKKNPISDEQAKAAYERMKSQMGSTEYKVRHILVEKEDDAKTIIVNLKKGAKFDELAKQSKDPGSKEKGGDLGWSSTANYVKPFGDAVAGLAKGKFTETPVKTDFGYHVILVEDSRPLTPPPFDQIKPQINQRLQQEQLQKYVAELQKKAKID</sequence>
<evidence type="ECO:0000256" key="5">
    <source>
        <dbReference type="ARBA" id="ARBA00023110"/>
    </source>
</evidence>
<dbReference type="PROSITE" id="PS50198">
    <property type="entry name" value="PPIC_PPIASE_2"/>
    <property type="match status" value="1"/>
</dbReference>
<dbReference type="eggNOG" id="COG0760">
    <property type="taxonomic scope" value="Bacteria"/>
</dbReference>
<dbReference type="SUPFAM" id="SSF54534">
    <property type="entry name" value="FKBP-like"/>
    <property type="match status" value="1"/>
</dbReference>
<comment type="catalytic activity">
    <reaction evidence="1">
        <text>[protein]-peptidylproline (omega=180) = [protein]-peptidylproline (omega=0)</text>
        <dbReference type="Rhea" id="RHEA:16237"/>
        <dbReference type="Rhea" id="RHEA-COMP:10747"/>
        <dbReference type="Rhea" id="RHEA-COMP:10748"/>
        <dbReference type="ChEBI" id="CHEBI:83833"/>
        <dbReference type="ChEBI" id="CHEBI:83834"/>
        <dbReference type="EC" id="5.2.1.8"/>
    </reaction>
</comment>
<feature type="chain" id="PRO_5002983563" description="peptidylprolyl isomerase" evidence="8">
    <location>
        <begin position="24"/>
        <end position="269"/>
    </location>
</feature>
<dbReference type="SUPFAM" id="SSF109998">
    <property type="entry name" value="Triger factor/SurA peptide-binding domain-like"/>
    <property type="match status" value="1"/>
</dbReference>
<dbReference type="InterPro" id="IPR027304">
    <property type="entry name" value="Trigger_fact/SurA_dom_sf"/>
</dbReference>
<dbReference type="EMBL" id="CP001715">
    <property type="protein sequence ID" value="ACV36570.1"/>
    <property type="molecule type" value="Genomic_DNA"/>
</dbReference>
<dbReference type="InterPro" id="IPR046357">
    <property type="entry name" value="PPIase_dom_sf"/>
</dbReference>
<keyword evidence="5 7" id="KW-0697">Rotamase</keyword>
<dbReference type="AlphaFoldDB" id="C7RIJ6"/>
<dbReference type="KEGG" id="app:CAP2UW1_3305"/>
<dbReference type="InterPro" id="IPR050245">
    <property type="entry name" value="PrsA_foldase"/>
</dbReference>
<evidence type="ECO:0000256" key="8">
    <source>
        <dbReference type="SAM" id="SignalP"/>
    </source>
</evidence>
<name>C7RIJ6_ACCRE</name>
<evidence type="ECO:0000256" key="6">
    <source>
        <dbReference type="ARBA" id="ARBA00023235"/>
    </source>
</evidence>
<dbReference type="Pfam" id="PF13623">
    <property type="entry name" value="SurA_N_2"/>
    <property type="match status" value="1"/>
</dbReference>
<dbReference type="PANTHER" id="PTHR47245:SF1">
    <property type="entry name" value="FOLDASE PROTEIN PRSA"/>
    <property type="match status" value="1"/>
</dbReference>
<dbReference type="PANTHER" id="PTHR47245">
    <property type="entry name" value="PEPTIDYLPROLYL ISOMERASE"/>
    <property type="match status" value="1"/>
</dbReference>
<accession>C7RIJ6</accession>
<reference evidence="10" key="1">
    <citation type="submission" date="2009-08" db="EMBL/GenBank/DDBJ databases">
        <authorList>
            <consortium name="US DOE Joint Genome Institute"/>
            <person name="Lucas S."/>
            <person name="Copeland A."/>
            <person name="Lapidus A."/>
            <person name="Glavina del Rio T."/>
            <person name="Dalin E."/>
            <person name="Tice H."/>
            <person name="Bruce D."/>
            <person name="Barry K."/>
            <person name="Pitluck S."/>
            <person name="Lowry S."/>
            <person name="Larimer F."/>
            <person name="Land M."/>
            <person name="Hauser L."/>
            <person name="Kyrpides N."/>
            <person name="Ivanova N."/>
            <person name="McMahon K.D."/>
            <person name="Hugenholtz P."/>
        </authorList>
    </citation>
    <scope>NUCLEOTIDE SEQUENCE</scope>
    <source>
        <strain evidence="10">UW-1</strain>
    </source>
</reference>
<gene>
    <name evidence="10" type="ordered locus">CAP2UW1_3305</name>
</gene>
<evidence type="ECO:0000313" key="10">
    <source>
        <dbReference type="EMBL" id="ACV36570.1"/>
    </source>
</evidence>
<evidence type="ECO:0000259" key="9">
    <source>
        <dbReference type="PROSITE" id="PS50198"/>
    </source>
</evidence>
<keyword evidence="6 7" id="KW-0413">Isomerase</keyword>
<proteinExistence type="inferred from homology"/>
<dbReference type="OrthoDB" id="14196at2"/>
<evidence type="ECO:0000256" key="2">
    <source>
        <dbReference type="ARBA" id="ARBA00007656"/>
    </source>
</evidence>
<reference evidence="10" key="2">
    <citation type="submission" date="2009-09" db="EMBL/GenBank/DDBJ databases">
        <title>Complete sequence of chromosome of Candidatus Accumulibacter phosphatis clade IIA str. UW-1.</title>
        <authorList>
            <consortium name="US DOE Joint Genome Institute"/>
            <person name="Martin H.G."/>
            <person name="Ivanova N."/>
            <person name="Kunin V."/>
            <person name="Warnecke F."/>
            <person name="Barry K."/>
            <person name="He S."/>
            <person name="Salamov A."/>
            <person name="Szeto E."/>
            <person name="Dalin E."/>
            <person name="Pangilinan J.L."/>
            <person name="Lapidus A."/>
            <person name="Lowry S."/>
            <person name="Kyrpides N.C."/>
            <person name="McMahon K.D."/>
            <person name="Hugenholtz P."/>
        </authorList>
    </citation>
    <scope>NUCLEOTIDE SEQUENCE [LARGE SCALE GENOMIC DNA]</scope>
    <source>
        <strain evidence="10">UW-1</strain>
    </source>
</reference>
<dbReference type="Gene3D" id="1.10.8.1040">
    <property type="match status" value="1"/>
</dbReference>
<dbReference type="GO" id="GO:0003755">
    <property type="term" value="F:peptidyl-prolyl cis-trans isomerase activity"/>
    <property type="evidence" value="ECO:0007669"/>
    <property type="project" value="UniProtKB-KW"/>
</dbReference>
<organism evidence="10">
    <name type="scientific">Accumulibacter regalis</name>
    <dbReference type="NCBI Taxonomy" id="522306"/>
    <lineage>
        <taxon>Bacteria</taxon>
        <taxon>Pseudomonadati</taxon>
        <taxon>Pseudomonadota</taxon>
        <taxon>Betaproteobacteria</taxon>
        <taxon>Candidatus Accumulibacter</taxon>
    </lineage>
</organism>
<protein>
    <recommendedName>
        <fullName evidence="3">peptidylprolyl isomerase</fullName>
        <ecNumber evidence="3">5.2.1.8</ecNumber>
    </recommendedName>
</protein>
<evidence type="ECO:0000256" key="1">
    <source>
        <dbReference type="ARBA" id="ARBA00000971"/>
    </source>
</evidence>
<dbReference type="Pfam" id="PF13145">
    <property type="entry name" value="Rotamase_2"/>
    <property type="match status" value="1"/>
</dbReference>
<evidence type="ECO:0000256" key="4">
    <source>
        <dbReference type="ARBA" id="ARBA00022729"/>
    </source>
</evidence>
<feature type="domain" description="PpiC" evidence="9">
    <location>
        <begin position="140"/>
        <end position="230"/>
    </location>
</feature>
<dbReference type="Gene3D" id="3.10.50.40">
    <property type="match status" value="1"/>
</dbReference>
<feature type="signal peptide" evidence="8">
    <location>
        <begin position="1"/>
        <end position="23"/>
    </location>
</feature>
<dbReference type="STRING" id="522306.CAP2UW1_3305"/>
<dbReference type="HOGENOM" id="CLU_034646_1_1_4"/>
<comment type="similarity">
    <text evidence="2">Belongs to the PpiC/parvulin rotamase family.</text>
</comment>
<keyword evidence="4 8" id="KW-0732">Signal</keyword>
<evidence type="ECO:0000256" key="7">
    <source>
        <dbReference type="PROSITE-ProRule" id="PRU00278"/>
    </source>
</evidence>
<dbReference type="InterPro" id="IPR000297">
    <property type="entry name" value="PPIase_PpiC"/>
</dbReference>
<dbReference type="EC" id="5.2.1.8" evidence="3"/>
<evidence type="ECO:0000256" key="3">
    <source>
        <dbReference type="ARBA" id="ARBA00013194"/>
    </source>
</evidence>